<evidence type="ECO:0000256" key="8">
    <source>
        <dbReference type="ARBA" id="ARBA00023315"/>
    </source>
</evidence>
<evidence type="ECO:0000259" key="12">
    <source>
        <dbReference type="Pfam" id="PF00364"/>
    </source>
</evidence>
<evidence type="ECO:0000256" key="9">
    <source>
        <dbReference type="ARBA" id="ARBA00051775"/>
    </source>
</evidence>
<keyword evidence="7" id="KW-0496">Mitochondrion</keyword>
<organism evidence="14 15">
    <name type="scientific">Phyllotreta striolata</name>
    <name type="common">Striped flea beetle</name>
    <name type="synonym">Crioceris striolata</name>
    <dbReference type="NCBI Taxonomy" id="444603"/>
    <lineage>
        <taxon>Eukaryota</taxon>
        <taxon>Metazoa</taxon>
        <taxon>Ecdysozoa</taxon>
        <taxon>Arthropoda</taxon>
        <taxon>Hexapoda</taxon>
        <taxon>Insecta</taxon>
        <taxon>Pterygota</taxon>
        <taxon>Neoptera</taxon>
        <taxon>Endopterygota</taxon>
        <taxon>Coleoptera</taxon>
        <taxon>Polyphaga</taxon>
        <taxon>Cucujiformia</taxon>
        <taxon>Chrysomeloidea</taxon>
        <taxon>Chrysomelidae</taxon>
        <taxon>Galerucinae</taxon>
        <taxon>Alticini</taxon>
        <taxon>Phyllotreta</taxon>
    </lineage>
</organism>
<comment type="catalytic activity">
    <reaction evidence="9">
        <text>N(6)-[(R)-dihydrolipoyl]-L-lysyl-[protein] + 2-methylpropanoyl-CoA = N(6)-[(R)-S(8)-2-methylpropanoyldihydrolipoyl]-L-lysyl-[protein] + CoA</text>
        <dbReference type="Rhea" id="RHEA:18865"/>
        <dbReference type="Rhea" id="RHEA-COMP:10475"/>
        <dbReference type="Rhea" id="RHEA-COMP:10497"/>
        <dbReference type="ChEBI" id="CHEBI:57287"/>
        <dbReference type="ChEBI" id="CHEBI:57338"/>
        <dbReference type="ChEBI" id="CHEBI:83100"/>
        <dbReference type="ChEBI" id="CHEBI:83142"/>
        <dbReference type="EC" id="2.3.1.168"/>
    </reaction>
    <physiologicalReaction direction="left-to-right" evidence="9">
        <dbReference type="Rhea" id="RHEA:18866"/>
    </physiologicalReaction>
</comment>
<reference evidence="14" key="1">
    <citation type="submission" date="2022-01" db="EMBL/GenBank/DDBJ databases">
        <authorList>
            <person name="King R."/>
        </authorList>
    </citation>
    <scope>NUCLEOTIDE SEQUENCE</scope>
</reference>
<dbReference type="InterPro" id="IPR036625">
    <property type="entry name" value="E3-bd_dom_sf"/>
</dbReference>
<dbReference type="GO" id="GO:0016407">
    <property type="term" value="F:acetyltransferase activity"/>
    <property type="evidence" value="ECO:0007669"/>
    <property type="project" value="TreeGrafter"/>
</dbReference>
<evidence type="ECO:0000256" key="7">
    <source>
        <dbReference type="ARBA" id="ARBA00023128"/>
    </source>
</evidence>
<dbReference type="FunFam" id="4.10.320.10:FF:000002">
    <property type="entry name" value="Dihydrolipoamide acetyltransferase component of pyruvate dehydrogenase complex"/>
    <property type="match status" value="1"/>
</dbReference>
<gene>
    <name evidence="14" type="ORF">PHYEVI_LOCUS8218</name>
</gene>
<dbReference type="Pfam" id="PF00198">
    <property type="entry name" value="2-oxoacid_dh"/>
    <property type="match status" value="1"/>
</dbReference>
<dbReference type="GO" id="GO:0005759">
    <property type="term" value="C:mitochondrial matrix"/>
    <property type="evidence" value="ECO:0007669"/>
    <property type="project" value="UniProtKB-SubCell"/>
</dbReference>
<evidence type="ECO:0000259" key="11">
    <source>
        <dbReference type="Pfam" id="PF00198"/>
    </source>
</evidence>
<dbReference type="GO" id="GO:0031405">
    <property type="term" value="F:lipoic acid binding"/>
    <property type="evidence" value="ECO:0007669"/>
    <property type="project" value="TreeGrafter"/>
</dbReference>
<dbReference type="GO" id="GO:0043754">
    <property type="term" value="F:dihydrolipoamide branched chain acyltransferase activity"/>
    <property type="evidence" value="ECO:0007669"/>
    <property type="project" value="UniProtKB-EC"/>
</dbReference>
<evidence type="ECO:0000256" key="1">
    <source>
        <dbReference type="ARBA" id="ARBA00001938"/>
    </source>
</evidence>
<dbReference type="SUPFAM" id="SSF51230">
    <property type="entry name" value="Single hybrid motif"/>
    <property type="match status" value="1"/>
</dbReference>
<dbReference type="InterPro" id="IPR011053">
    <property type="entry name" value="Single_hybrid_motif"/>
</dbReference>
<dbReference type="InterPro" id="IPR000089">
    <property type="entry name" value="Biotin_lipoyl"/>
</dbReference>
<feature type="domain" description="2-oxoacid dehydrogenase acyltransferase catalytic" evidence="11">
    <location>
        <begin position="192"/>
        <end position="418"/>
    </location>
</feature>
<feature type="domain" description="Peripheral subunit-binding (PSBD)" evidence="13">
    <location>
        <begin position="145"/>
        <end position="176"/>
    </location>
</feature>
<dbReference type="FunFam" id="3.30.559.10:FF:000007">
    <property type="entry name" value="Dihydrolipoamide acetyltransferase component of pyruvate dehydrogenase complex"/>
    <property type="match status" value="1"/>
</dbReference>
<comment type="subcellular location">
    <subcellularLocation>
        <location evidence="2">Mitochondrion matrix</location>
    </subcellularLocation>
</comment>
<evidence type="ECO:0000256" key="3">
    <source>
        <dbReference type="ARBA" id="ARBA00007317"/>
    </source>
</evidence>
<evidence type="ECO:0000256" key="4">
    <source>
        <dbReference type="ARBA" id="ARBA00022679"/>
    </source>
</evidence>
<dbReference type="GO" id="GO:0005829">
    <property type="term" value="C:cytosol"/>
    <property type="evidence" value="ECO:0007669"/>
    <property type="project" value="UniProtKB-ARBA"/>
</dbReference>
<dbReference type="Gene3D" id="3.30.559.10">
    <property type="entry name" value="Chloramphenicol acetyltransferase-like domain"/>
    <property type="match status" value="1"/>
</dbReference>
<dbReference type="InterPro" id="IPR003016">
    <property type="entry name" value="2-oxoA_DH_lipoyl-BS"/>
</dbReference>
<dbReference type="AlphaFoldDB" id="A0A9N9TV61"/>
<dbReference type="EMBL" id="OU900098">
    <property type="protein sequence ID" value="CAG9861892.1"/>
    <property type="molecule type" value="Genomic_DNA"/>
</dbReference>
<keyword evidence="6" id="KW-0809">Transit peptide</keyword>
<dbReference type="PANTHER" id="PTHR43178:SF5">
    <property type="entry name" value="LIPOAMIDE ACYLTRANSFERASE COMPONENT OF BRANCHED-CHAIN ALPHA-KETO ACID DEHYDROGENASE COMPLEX, MITOCHONDRIAL"/>
    <property type="match status" value="1"/>
</dbReference>
<dbReference type="Pfam" id="PF02817">
    <property type="entry name" value="E3_binding"/>
    <property type="match status" value="1"/>
</dbReference>
<name>A0A9N9TV61_PHYSR</name>
<evidence type="ECO:0000256" key="5">
    <source>
        <dbReference type="ARBA" id="ARBA00022823"/>
    </source>
</evidence>
<dbReference type="InterPro" id="IPR004167">
    <property type="entry name" value="PSBD"/>
</dbReference>
<dbReference type="Gene3D" id="4.10.320.10">
    <property type="entry name" value="E3-binding domain"/>
    <property type="match status" value="1"/>
</dbReference>
<dbReference type="InterPro" id="IPR001078">
    <property type="entry name" value="2-oxoacid_DH_actylTfrase"/>
</dbReference>
<dbReference type="OrthoDB" id="202158at2759"/>
<dbReference type="Gene3D" id="2.40.50.100">
    <property type="match status" value="1"/>
</dbReference>
<keyword evidence="4 10" id="KW-0808">Transferase</keyword>
<dbReference type="FunFam" id="2.40.50.100:FF:000013">
    <property type="entry name" value="Dihydrolipoamide acetyltransferase component of pyruvate dehydrogenase complex"/>
    <property type="match status" value="1"/>
</dbReference>
<sequence length="420" mass="46167">MATARSLLSAFRGFNRTNRIHLYANRLSRVAFNLSDIGEGIREVVVKEWFVKAGDRVAQFDNICEVQSDKASVTITSRYDGVVAKLHYDVDETAFVGKPLVDIETENDGPETPETAQDEVADTRKPTPINTEKLAPDNSGVQCIPSVRRLAKEHNLDLSKVPASGKNGRILKEDVLNYMSKAAADPPSASETSTARPIRGFQKAMVKSMTEALKIPHFLYGDEILVNELTKIRKLLKAKHDRKISSLPFFVKAVSNALARYPVINSSIDDRAENIVYHKHHNIGIAVDTADGLAVPVIKNVQNLSIFEINQELQRYIRDGKSGKFSLGDLSGGTFTISNIGSIGGTHLKPFILPPQAAIMALGRSRVLPRFDENGEVAAAEVVTISVSGDHRTIDGATMARFCTDVKNQLENPYLLFLNV</sequence>
<dbReference type="Proteomes" id="UP001153712">
    <property type="component" value="Chromosome 5"/>
</dbReference>
<dbReference type="SUPFAM" id="SSF47005">
    <property type="entry name" value="Peripheral subunit-binding domain of 2-oxo acid dehydrogenase complex"/>
    <property type="match status" value="1"/>
</dbReference>
<proteinExistence type="inferred from homology"/>
<evidence type="ECO:0000256" key="6">
    <source>
        <dbReference type="ARBA" id="ARBA00022946"/>
    </source>
</evidence>
<evidence type="ECO:0000313" key="14">
    <source>
        <dbReference type="EMBL" id="CAG9861892.1"/>
    </source>
</evidence>
<keyword evidence="8 10" id="KW-0012">Acyltransferase</keyword>
<dbReference type="SUPFAM" id="SSF52777">
    <property type="entry name" value="CoA-dependent acyltransferases"/>
    <property type="match status" value="1"/>
</dbReference>
<evidence type="ECO:0000313" key="15">
    <source>
        <dbReference type="Proteomes" id="UP001153712"/>
    </source>
</evidence>
<keyword evidence="5 10" id="KW-0450">Lipoyl</keyword>
<dbReference type="Pfam" id="PF00364">
    <property type="entry name" value="Biotin_lipoyl"/>
    <property type="match status" value="1"/>
</dbReference>
<dbReference type="InterPro" id="IPR050743">
    <property type="entry name" value="2-oxoacid_DH_E2_comp"/>
</dbReference>
<keyword evidence="15" id="KW-1185">Reference proteome</keyword>
<evidence type="ECO:0000256" key="2">
    <source>
        <dbReference type="ARBA" id="ARBA00004305"/>
    </source>
</evidence>
<evidence type="ECO:0000256" key="10">
    <source>
        <dbReference type="RuleBase" id="RU003423"/>
    </source>
</evidence>
<feature type="domain" description="Lipoyl-binding" evidence="12">
    <location>
        <begin position="32"/>
        <end position="103"/>
    </location>
</feature>
<dbReference type="CDD" id="cd06849">
    <property type="entry name" value="lipoyl_domain"/>
    <property type="match status" value="1"/>
</dbReference>
<comment type="cofactor">
    <cofactor evidence="1 10">
        <name>(R)-lipoate</name>
        <dbReference type="ChEBI" id="CHEBI:83088"/>
    </cofactor>
</comment>
<accession>A0A9N9TV61</accession>
<protein>
    <recommendedName>
        <fullName evidence="10">Dihydrolipoamide acetyltransferase component of pyruvate dehydrogenase complex</fullName>
        <ecNumber evidence="10">2.3.1.-</ecNumber>
    </recommendedName>
</protein>
<dbReference type="EC" id="2.3.1.-" evidence="10"/>
<comment type="similarity">
    <text evidence="3 10">Belongs to the 2-oxoacid dehydrogenase family.</text>
</comment>
<dbReference type="PANTHER" id="PTHR43178">
    <property type="entry name" value="DIHYDROLIPOAMIDE ACETYLTRANSFERASE COMPONENT OF PYRUVATE DEHYDROGENASE COMPLEX"/>
    <property type="match status" value="1"/>
</dbReference>
<dbReference type="PROSITE" id="PS00189">
    <property type="entry name" value="LIPOYL"/>
    <property type="match status" value="1"/>
</dbReference>
<evidence type="ECO:0000259" key="13">
    <source>
        <dbReference type="Pfam" id="PF02817"/>
    </source>
</evidence>
<dbReference type="InterPro" id="IPR023213">
    <property type="entry name" value="CAT-like_dom_sf"/>
</dbReference>